<feature type="compositionally biased region" description="Polar residues" evidence="1">
    <location>
        <begin position="669"/>
        <end position="683"/>
    </location>
</feature>
<dbReference type="CDD" id="cd00038">
    <property type="entry name" value="CAP_ED"/>
    <property type="match status" value="1"/>
</dbReference>
<dbReference type="AlphaFoldDB" id="A0A2T7PIR4"/>
<feature type="compositionally biased region" description="Polar residues" evidence="1">
    <location>
        <begin position="814"/>
        <end position="837"/>
    </location>
</feature>
<keyword evidence="2" id="KW-0812">Transmembrane</keyword>
<evidence type="ECO:0000256" key="2">
    <source>
        <dbReference type="SAM" id="Phobius"/>
    </source>
</evidence>
<feature type="compositionally biased region" description="Polar residues" evidence="1">
    <location>
        <begin position="613"/>
        <end position="626"/>
    </location>
</feature>
<feature type="compositionally biased region" description="Basic and acidic residues" evidence="1">
    <location>
        <begin position="541"/>
        <end position="559"/>
    </location>
</feature>
<feature type="compositionally biased region" description="Basic and acidic residues" evidence="1">
    <location>
        <begin position="684"/>
        <end position="703"/>
    </location>
</feature>
<proteinExistence type="predicted"/>
<dbReference type="InterPro" id="IPR000595">
    <property type="entry name" value="cNMP-bd_dom"/>
</dbReference>
<sequence>MLYVRSVWFGLSVAFIVIGLIDIVVLFKVPPVKTESGHQPTIIREAFICLRFIRIVHSLEAMVPVMPLILERLIKKTLESGYDVGRGFVLGEDEARNLVDHMSEYSEITHILRSHCDDAKLDILKALGLLQKQYPEVAMSVKTRQAIRSVLNDLRQCIHTLQQEGVLEETEGKELESTIETKMKRLLTAPPKVTLPSISKILQNVPWIENNTELVKFIKSRGKLINYVHGQTMMEQGEETIGILIILSGMVKLELQLDEGPKILDFLTSGNVLGEIGVLTNKRRTATVKSETAVLVLDLNKKDVEEAFEIFSNMNPPLKTRLWRLMAIRLSTGLFMDLPAFQGLTKERIRLKLESGYSRGIAQDSFTQEKFEGPCYIPLGVMKLKFEPDQIPKPVLFILPSDLPVYDLDPDKRRWATKNQVGGKGHGATLQPSKRLSAEHSRARQSVMWAGTEGNMKSTRWDSVQVKTSATESRKNLKEVMSMGSVFHGSRARKNKVTPSGNTSTSFIRRDASAPDKHLADDALPDTTPLDLPSISGNSTDAEKNKTTEKTSDRQDQVREQTSSNELKKTSSTLPPSLSLRSAWNLPPLTETLLSPRDSHVDAEAPLPTKTVVSATHHPSSDTSLTRMRPKTPSYEQPACSSSAKYSLEDRAKTAVSVEDIPVICTKQTTSATPVTETRSSDSMTKEQDSPRVKEAVQERKAISGDPSSTVSVHSSVAPDVKPTDTTLEKSEDRLPPTADTDDSRNLNKNNSRIKSSSSVVKPSHIPDANSWGSEDKHLQSRDGRPFVDTGAGLLHSSHAKPSQEKDARISQAGPVSTSTIGLPQRSNVKISQSVDSTVPEASGLKMPDSPASADDWQLRPSATHSETPPDSERAERGSGKAARDNASEEQEPSHTFPRQPGVSFNKQGSSMARSLPGELCAECGHVHPPGKDCILDPDNL</sequence>
<accession>A0A2T7PIR4</accession>
<feature type="transmembrane region" description="Helical" evidence="2">
    <location>
        <begin position="6"/>
        <end position="27"/>
    </location>
</feature>
<reference evidence="4 5" key="1">
    <citation type="submission" date="2018-04" db="EMBL/GenBank/DDBJ databases">
        <title>The genome of golden apple snail Pomacea canaliculata provides insight into stress tolerance and invasive adaptation.</title>
        <authorList>
            <person name="Liu C."/>
            <person name="Liu B."/>
            <person name="Ren Y."/>
            <person name="Zhang Y."/>
            <person name="Wang H."/>
            <person name="Li S."/>
            <person name="Jiang F."/>
            <person name="Yin L."/>
            <person name="Zhang G."/>
            <person name="Qian W."/>
            <person name="Fan W."/>
        </authorList>
    </citation>
    <scope>NUCLEOTIDE SEQUENCE [LARGE SCALE GENOMIC DNA]</scope>
    <source>
        <strain evidence="4">SZHN2017</strain>
        <tissue evidence="4">Muscle</tissue>
    </source>
</reference>
<dbReference type="EMBL" id="PZQS01000003">
    <property type="protein sequence ID" value="PVD33312.1"/>
    <property type="molecule type" value="Genomic_DNA"/>
</dbReference>
<keyword evidence="2" id="KW-1133">Transmembrane helix</keyword>
<keyword evidence="2" id="KW-0472">Membrane</keyword>
<dbReference type="SUPFAM" id="SSF51206">
    <property type="entry name" value="cAMP-binding domain-like"/>
    <property type="match status" value="1"/>
</dbReference>
<dbReference type="OrthoDB" id="441412at2759"/>
<evidence type="ECO:0000313" key="4">
    <source>
        <dbReference type="EMBL" id="PVD33312.1"/>
    </source>
</evidence>
<evidence type="ECO:0000256" key="1">
    <source>
        <dbReference type="SAM" id="MobiDB-lite"/>
    </source>
</evidence>
<feature type="region of interest" description="Disordered" evidence="1">
    <location>
        <begin position="464"/>
        <end position="582"/>
    </location>
</feature>
<feature type="compositionally biased region" description="Basic and acidic residues" evidence="1">
    <location>
        <begin position="508"/>
        <end position="521"/>
    </location>
</feature>
<dbReference type="PROSITE" id="PS00889">
    <property type="entry name" value="CNMP_BINDING_2"/>
    <property type="match status" value="1"/>
</dbReference>
<protein>
    <recommendedName>
        <fullName evidence="3">Cyclic nucleotide-binding domain-containing protein</fullName>
    </recommendedName>
</protein>
<dbReference type="InterPro" id="IPR014710">
    <property type="entry name" value="RmlC-like_jellyroll"/>
</dbReference>
<feature type="compositionally biased region" description="Basic and acidic residues" evidence="1">
    <location>
        <begin position="871"/>
        <end position="887"/>
    </location>
</feature>
<evidence type="ECO:0000313" key="5">
    <source>
        <dbReference type="Proteomes" id="UP000245119"/>
    </source>
</evidence>
<keyword evidence="5" id="KW-1185">Reference proteome</keyword>
<organism evidence="4 5">
    <name type="scientific">Pomacea canaliculata</name>
    <name type="common">Golden apple snail</name>
    <dbReference type="NCBI Taxonomy" id="400727"/>
    <lineage>
        <taxon>Eukaryota</taxon>
        <taxon>Metazoa</taxon>
        <taxon>Spiralia</taxon>
        <taxon>Lophotrochozoa</taxon>
        <taxon>Mollusca</taxon>
        <taxon>Gastropoda</taxon>
        <taxon>Caenogastropoda</taxon>
        <taxon>Architaenioglossa</taxon>
        <taxon>Ampullarioidea</taxon>
        <taxon>Ampullariidae</taxon>
        <taxon>Pomacea</taxon>
    </lineage>
</organism>
<dbReference type="InterPro" id="IPR018490">
    <property type="entry name" value="cNMP-bd_dom_sf"/>
</dbReference>
<feature type="region of interest" description="Disordered" evidence="1">
    <location>
        <begin position="613"/>
        <end position="642"/>
    </location>
</feature>
<feature type="domain" description="Cyclic nucleotide-binding" evidence="3">
    <location>
        <begin position="227"/>
        <end position="306"/>
    </location>
</feature>
<comment type="caution">
    <text evidence="4">The sequence shown here is derived from an EMBL/GenBank/DDBJ whole genome shotgun (WGS) entry which is preliminary data.</text>
</comment>
<gene>
    <name evidence="4" type="ORF">C0Q70_04565</name>
</gene>
<dbReference type="Pfam" id="PF00027">
    <property type="entry name" value="cNMP_binding"/>
    <property type="match status" value="1"/>
</dbReference>
<feature type="compositionally biased region" description="Polar residues" evidence="1">
    <location>
        <begin position="706"/>
        <end position="715"/>
    </location>
</feature>
<evidence type="ECO:0000259" key="3">
    <source>
        <dbReference type="PROSITE" id="PS50042"/>
    </source>
</evidence>
<feature type="compositionally biased region" description="Polar residues" evidence="1">
    <location>
        <begin position="497"/>
        <end position="507"/>
    </location>
</feature>
<dbReference type="InterPro" id="IPR018488">
    <property type="entry name" value="cNMP-bd_CS"/>
</dbReference>
<feature type="compositionally biased region" description="Low complexity" evidence="1">
    <location>
        <begin position="570"/>
        <end position="580"/>
    </location>
</feature>
<feature type="compositionally biased region" description="Basic and acidic residues" evidence="1">
    <location>
        <begin position="774"/>
        <end position="786"/>
    </location>
</feature>
<feature type="compositionally biased region" description="Polar residues" evidence="1">
    <location>
        <begin position="903"/>
        <end position="912"/>
    </location>
</feature>
<feature type="region of interest" description="Disordered" evidence="1">
    <location>
        <begin position="417"/>
        <end position="440"/>
    </location>
</feature>
<name>A0A2T7PIR4_POMCA</name>
<feature type="compositionally biased region" description="Low complexity" evidence="1">
    <location>
        <begin position="747"/>
        <end position="759"/>
    </location>
</feature>
<dbReference type="PROSITE" id="PS50042">
    <property type="entry name" value="CNMP_BINDING_3"/>
    <property type="match status" value="1"/>
</dbReference>
<dbReference type="Gene3D" id="2.60.120.10">
    <property type="entry name" value="Jelly Rolls"/>
    <property type="match status" value="1"/>
</dbReference>
<dbReference type="Proteomes" id="UP000245119">
    <property type="component" value="Linkage Group LG3"/>
</dbReference>
<feature type="region of interest" description="Disordered" evidence="1">
    <location>
        <begin position="669"/>
        <end position="912"/>
    </location>
</feature>